<dbReference type="Pfam" id="PF00700">
    <property type="entry name" value="Flagellin_C"/>
    <property type="match status" value="1"/>
</dbReference>
<dbReference type="PANTHER" id="PTHR42792:SF1">
    <property type="entry name" value="FLAGELLAR HOOK-ASSOCIATED PROTEIN 3"/>
    <property type="match status" value="1"/>
</dbReference>
<proteinExistence type="inferred from homology"/>
<dbReference type="NCBIfam" id="TIGR02550">
    <property type="entry name" value="flagell_flgL"/>
    <property type="match status" value="1"/>
</dbReference>
<evidence type="ECO:0000313" key="7">
    <source>
        <dbReference type="EMBL" id="UUL82284.1"/>
    </source>
</evidence>
<dbReference type="InterPro" id="IPR046358">
    <property type="entry name" value="Flagellin_C"/>
</dbReference>
<evidence type="ECO:0000256" key="1">
    <source>
        <dbReference type="ARBA" id="ARBA00004365"/>
    </source>
</evidence>
<feature type="domain" description="Flagellin N-terminal" evidence="5">
    <location>
        <begin position="6"/>
        <end position="139"/>
    </location>
</feature>
<evidence type="ECO:0000259" key="5">
    <source>
        <dbReference type="Pfam" id="PF00669"/>
    </source>
</evidence>
<gene>
    <name evidence="7" type="primary">flgL</name>
    <name evidence="7" type="ORF">NMP03_14030</name>
</gene>
<dbReference type="RefSeq" id="WP_256506088.1">
    <property type="nucleotide sequence ID" value="NZ_CP101740.1"/>
</dbReference>
<evidence type="ECO:0000256" key="4">
    <source>
        <dbReference type="ARBA" id="ARBA00023143"/>
    </source>
</evidence>
<keyword evidence="7" id="KW-0966">Cell projection</keyword>
<keyword evidence="7" id="KW-0969">Cilium</keyword>
<dbReference type="InterPro" id="IPR001492">
    <property type="entry name" value="Flagellin"/>
</dbReference>
<keyword evidence="7" id="KW-0282">Flagellum</keyword>
<dbReference type="Proteomes" id="UP001058533">
    <property type="component" value="Chromosome"/>
</dbReference>
<dbReference type="SUPFAM" id="SSF64518">
    <property type="entry name" value="Phase 1 flagellin"/>
    <property type="match status" value="1"/>
</dbReference>
<accession>A0ABY5L5Q0</accession>
<keyword evidence="8" id="KW-1185">Reference proteome</keyword>
<dbReference type="Gene3D" id="1.20.1330.10">
    <property type="entry name" value="f41 fragment of flagellin, N-terminal domain"/>
    <property type="match status" value="1"/>
</dbReference>
<evidence type="ECO:0000256" key="2">
    <source>
        <dbReference type="ARBA" id="ARBA00004613"/>
    </source>
</evidence>
<dbReference type="InterPro" id="IPR001029">
    <property type="entry name" value="Flagellin_N"/>
</dbReference>
<evidence type="ECO:0000259" key="6">
    <source>
        <dbReference type="Pfam" id="PF00700"/>
    </source>
</evidence>
<comment type="subcellular location">
    <subcellularLocation>
        <location evidence="1">Bacterial flagellum</location>
    </subcellularLocation>
    <subcellularLocation>
        <location evidence="2">Secreted</location>
    </subcellularLocation>
</comment>
<evidence type="ECO:0000256" key="3">
    <source>
        <dbReference type="ARBA" id="ARBA00005709"/>
    </source>
</evidence>
<dbReference type="PANTHER" id="PTHR42792">
    <property type="entry name" value="FLAGELLIN"/>
    <property type="match status" value="1"/>
</dbReference>
<reference evidence="7" key="1">
    <citation type="submission" date="2022-07" db="EMBL/GenBank/DDBJ databases">
        <title>Sphingomonas sp. nov., a novel bacterium isolated from the north slope of the Mount Everest.</title>
        <authorList>
            <person name="Cui X."/>
            <person name="Liu Y."/>
        </authorList>
    </citation>
    <scope>NUCLEOTIDE SEQUENCE</scope>
    <source>
        <strain evidence="7">S5-59</strain>
    </source>
</reference>
<comment type="similarity">
    <text evidence="3">Belongs to the bacterial flagellin family.</text>
</comment>
<feature type="domain" description="Flagellin C-terminal" evidence="6">
    <location>
        <begin position="206"/>
        <end position="289"/>
    </location>
</feature>
<protein>
    <submittedName>
        <fullName evidence="7">Flagellar hook-associated protein FlgL</fullName>
    </submittedName>
</protein>
<name>A0ABY5L5Q0_9SPHN</name>
<organism evidence="7 8">
    <name type="scientific">Sphingomonas qomolangmaensis</name>
    <dbReference type="NCBI Taxonomy" id="2918765"/>
    <lineage>
        <taxon>Bacteria</taxon>
        <taxon>Pseudomonadati</taxon>
        <taxon>Pseudomonadota</taxon>
        <taxon>Alphaproteobacteria</taxon>
        <taxon>Sphingomonadales</taxon>
        <taxon>Sphingomonadaceae</taxon>
        <taxon>Sphingomonas</taxon>
    </lineage>
</organism>
<dbReference type="EMBL" id="CP101740">
    <property type="protein sequence ID" value="UUL82284.1"/>
    <property type="molecule type" value="Genomic_DNA"/>
</dbReference>
<dbReference type="Pfam" id="PF00669">
    <property type="entry name" value="Flagellin_N"/>
    <property type="match status" value="1"/>
</dbReference>
<sequence>MIRVSTSQFYARSTSQMGALSVTADQLQTQIATGKRIAAPSDDAAGYQQLSTLKQATADDVGAKANIVLAQGVLDQSDTALAAIEEQLQRAKELALQASSGTLSAEDRKAIATSVDDIIDDVFTLANTRDVRGQAIFGGGGAEAFARAADGTISYVGGAGAGAIPIGSGGDIQVTEAGDRALGDLFASLGAMAAALREGESPEGAIDALGGALDTVIASRASVGARGFRLDIEMGRLADVAVDREAARGGIEDLDMSAAITELQKTLTILQATQGSFTKLSSLSLFDYLR</sequence>
<dbReference type="InterPro" id="IPR013384">
    <property type="entry name" value="Flagell_FlgL"/>
</dbReference>
<keyword evidence="4" id="KW-0975">Bacterial flagellum</keyword>
<evidence type="ECO:0000313" key="8">
    <source>
        <dbReference type="Proteomes" id="UP001058533"/>
    </source>
</evidence>